<evidence type="ECO:0000256" key="14">
    <source>
        <dbReference type="RuleBase" id="RU365096"/>
    </source>
</evidence>
<evidence type="ECO:0000313" key="16">
    <source>
        <dbReference type="EMBL" id="RUO19982.1"/>
    </source>
</evidence>
<dbReference type="Proteomes" id="UP000288395">
    <property type="component" value="Unassembled WGS sequence"/>
</dbReference>
<organism evidence="16 17">
    <name type="scientific">Aliidiomarina iranensis</name>
    <dbReference type="NCBI Taxonomy" id="1434071"/>
    <lineage>
        <taxon>Bacteria</taxon>
        <taxon>Pseudomonadati</taxon>
        <taxon>Pseudomonadota</taxon>
        <taxon>Gammaproteobacteria</taxon>
        <taxon>Alteromonadales</taxon>
        <taxon>Idiomarinaceae</taxon>
        <taxon>Aliidiomarina</taxon>
    </lineage>
</organism>
<dbReference type="FunFam" id="1.10.340.30:FF:000002">
    <property type="entry name" value="Adenine DNA glycosylase"/>
    <property type="match status" value="1"/>
</dbReference>
<dbReference type="InterPro" id="IPR029119">
    <property type="entry name" value="MutY_C"/>
</dbReference>
<keyword evidence="13 14" id="KW-0326">Glycosidase</keyword>
<dbReference type="NCBIfam" id="TIGR01084">
    <property type="entry name" value="mutY"/>
    <property type="match status" value="1"/>
</dbReference>
<dbReference type="GO" id="GO:0035485">
    <property type="term" value="F:adenine/guanine mispair binding"/>
    <property type="evidence" value="ECO:0007669"/>
    <property type="project" value="TreeGrafter"/>
</dbReference>
<accession>A0A432VU18</accession>
<protein>
    <recommendedName>
        <fullName evidence="5 14">Adenine DNA glycosylase</fullName>
        <ecNumber evidence="4 14">3.2.2.31</ecNumber>
    </recommendedName>
</protein>
<evidence type="ECO:0000256" key="9">
    <source>
        <dbReference type="ARBA" id="ARBA00022801"/>
    </source>
</evidence>
<dbReference type="OrthoDB" id="9802365at2"/>
<comment type="similarity">
    <text evidence="3 14">Belongs to the Nth/MutY family.</text>
</comment>
<dbReference type="PANTHER" id="PTHR42944:SF1">
    <property type="entry name" value="ADENINE DNA GLYCOSYLASE"/>
    <property type="match status" value="1"/>
</dbReference>
<dbReference type="InterPro" id="IPR005760">
    <property type="entry name" value="A/G_AdeGlyc_MutY"/>
</dbReference>
<evidence type="ECO:0000256" key="7">
    <source>
        <dbReference type="ARBA" id="ARBA00022723"/>
    </source>
</evidence>
<evidence type="ECO:0000256" key="11">
    <source>
        <dbReference type="ARBA" id="ARBA00023014"/>
    </source>
</evidence>
<comment type="catalytic activity">
    <reaction evidence="1 14">
        <text>Hydrolyzes free adenine bases from 7,8-dihydro-8-oxoguanine:adenine mismatched double-stranded DNA, leaving an apurinic site.</text>
        <dbReference type="EC" id="3.2.2.31"/>
    </reaction>
</comment>
<name>A0A432VU18_9GAMM</name>
<evidence type="ECO:0000256" key="4">
    <source>
        <dbReference type="ARBA" id="ARBA00012045"/>
    </source>
</evidence>
<evidence type="ECO:0000256" key="12">
    <source>
        <dbReference type="ARBA" id="ARBA00023204"/>
    </source>
</evidence>
<dbReference type="EMBL" id="PIPJ01000006">
    <property type="protein sequence ID" value="RUO19982.1"/>
    <property type="molecule type" value="Genomic_DNA"/>
</dbReference>
<comment type="cofactor">
    <cofactor evidence="14">
        <name>[4Fe-4S] cluster</name>
        <dbReference type="ChEBI" id="CHEBI:49883"/>
    </cofactor>
    <text evidence="14">Binds 1 [4Fe-4S] cluster.</text>
</comment>
<dbReference type="SMART" id="SM00478">
    <property type="entry name" value="ENDO3c"/>
    <property type="match status" value="1"/>
</dbReference>
<dbReference type="GO" id="GO:0046872">
    <property type="term" value="F:metal ion binding"/>
    <property type="evidence" value="ECO:0007669"/>
    <property type="project" value="UniProtKB-UniRule"/>
</dbReference>
<dbReference type="EC" id="3.2.2.31" evidence="4 14"/>
<comment type="function">
    <text evidence="2">Adenine glycosylase active on G-A mispairs. MutY also corrects error-prone DNA synthesis past GO lesions which are due to the oxidatively damaged form of guanine: 7,8-dihydro-8-oxoguanine (8-oxo-dGTP).</text>
</comment>
<keyword evidence="17" id="KW-1185">Reference proteome</keyword>
<evidence type="ECO:0000256" key="10">
    <source>
        <dbReference type="ARBA" id="ARBA00023004"/>
    </source>
</evidence>
<feature type="domain" description="HhH-GPD" evidence="15">
    <location>
        <begin position="49"/>
        <end position="200"/>
    </location>
</feature>
<evidence type="ECO:0000256" key="8">
    <source>
        <dbReference type="ARBA" id="ARBA00022763"/>
    </source>
</evidence>
<dbReference type="InterPro" id="IPR023170">
    <property type="entry name" value="HhH_base_excis_C"/>
</dbReference>
<evidence type="ECO:0000256" key="1">
    <source>
        <dbReference type="ARBA" id="ARBA00000843"/>
    </source>
</evidence>
<keyword evidence="11" id="KW-0411">Iron-sulfur</keyword>
<dbReference type="GO" id="GO:0051539">
    <property type="term" value="F:4 iron, 4 sulfur cluster binding"/>
    <property type="evidence" value="ECO:0007669"/>
    <property type="project" value="UniProtKB-UniRule"/>
</dbReference>
<dbReference type="GO" id="GO:0034039">
    <property type="term" value="F:8-oxo-7,8-dihydroguanine DNA N-glycosylase activity"/>
    <property type="evidence" value="ECO:0007669"/>
    <property type="project" value="TreeGrafter"/>
</dbReference>
<evidence type="ECO:0000256" key="6">
    <source>
        <dbReference type="ARBA" id="ARBA00022485"/>
    </source>
</evidence>
<evidence type="ECO:0000259" key="15">
    <source>
        <dbReference type="SMART" id="SM00478"/>
    </source>
</evidence>
<keyword evidence="6" id="KW-0004">4Fe-4S</keyword>
<dbReference type="Gene3D" id="1.10.340.30">
    <property type="entry name" value="Hypothetical protein, domain 2"/>
    <property type="match status" value="1"/>
</dbReference>
<dbReference type="InterPro" id="IPR004036">
    <property type="entry name" value="Endonuclease-III-like_CS2"/>
</dbReference>
<dbReference type="AlphaFoldDB" id="A0A432VU18"/>
<dbReference type="Pfam" id="PF00633">
    <property type="entry name" value="HHH"/>
    <property type="match status" value="1"/>
</dbReference>
<dbReference type="GO" id="GO:0032357">
    <property type="term" value="F:oxidized purine DNA binding"/>
    <property type="evidence" value="ECO:0007669"/>
    <property type="project" value="TreeGrafter"/>
</dbReference>
<dbReference type="CDD" id="cd00056">
    <property type="entry name" value="ENDO3c"/>
    <property type="match status" value="1"/>
</dbReference>
<keyword evidence="12" id="KW-0234">DNA repair</keyword>
<dbReference type="Pfam" id="PF00730">
    <property type="entry name" value="HhH-GPD"/>
    <property type="match status" value="1"/>
</dbReference>
<dbReference type="GO" id="GO:0000701">
    <property type="term" value="F:purine-specific mismatch base pair DNA N-glycosylase activity"/>
    <property type="evidence" value="ECO:0007669"/>
    <property type="project" value="UniProtKB-EC"/>
</dbReference>
<dbReference type="InterPro" id="IPR015797">
    <property type="entry name" value="NUDIX_hydrolase-like_dom_sf"/>
</dbReference>
<dbReference type="SUPFAM" id="SSF48150">
    <property type="entry name" value="DNA-glycosylase"/>
    <property type="match status" value="1"/>
</dbReference>
<keyword evidence="8 14" id="KW-0227">DNA damage</keyword>
<dbReference type="RefSeq" id="WP_126767549.1">
    <property type="nucleotide sequence ID" value="NZ_PIPJ01000006.1"/>
</dbReference>
<dbReference type="GO" id="GO:0006298">
    <property type="term" value="P:mismatch repair"/>
    <property type="evidence" value="ECO:0007669"/>
    <property type="project" value="TreeGrafter"/>
</dbReference>
<dbReference type="PANTHER" id="PTHR42944">
    <property type="entry name" value="ADENINE DNA GLYCOSYLASE"/>
    <property type="match status" value="1"/>
</dbReference>
<evidence type="ECO:0000256" key="2">
    <source>
        <dbReference type="ARBA" id="ARBA00002933"/>
    </source>
</evidence>
<evidence type="ECO:0000256" key="5">
    <source>
        <dbReference type="ARBA" id="ARBA00022023"/>
    </source>
</evidence>
<dbReference type="Gene3D" id="3.90.79.10">
    <property type="entry name" value="Nucleoside Triphosphate Pyrophosphohydrolase"/>
    <property type="match status" value="1"/>
</dbReference>
<dbReference type="InterPro" id="IPR003265">
    <property type="entry name" value="HhH-GPD_domain"/>
</dbReference>
<keyword evidence="7" id="KW-0479">Metal-binding</keyword>
<dbReference type="GO" id="GO:0006284">
    <property type="term" value="P:base-excision repair"/>
    <property type="evidence" value="ECO:0007669"/>
    <property type="project" value="UniProtKB-UniRule"/>
</dbReference>
<dbReference type="InterPro" id="IPR000445">
    <property type="entry name" value="HhH_motif"/>
</dbReference>
<dbReference type="PROSITE" id="PS01155">
    <property type="entry name" value="ENDONUCLEASE_III_2"/>
    <property type="match status" value="1"/>
</dbReference>
<evidence type="ECO:0000256" key="3">
    <source>
        <dbReference type="ARBA" id="ARBA00008343"/>
    </source>
</evidence>
<proteinExistence type="inferred from homology"/>
<keyword evidence="9" id="KW-0378">Hydrolase</keyword>
<comment type="caution">
    <text evidence="16">The sequence shown here is derived from an EMBL/GenBank/DDBJ whole genome shotgun (WGS) entry which is preliminary data.</text>
</comment>
<keyword evidence="10 14" id="KW-0408">Iron</keyword>
<dbReference type="InterPro" id="IPR044298">
    <property type="entry name" value="MIG/MutY"/>
</dbReference>
<dbReference type="InterPro" id="IPR011257">
    <property type="entry name" value="DNA_glycosylase"/>
</dbReference>
<dbReference type="Gene3D" id="1.10.1670.10">
    <property type="entry name" value="Helix-hairpin-Helix base-excision DNA repair enzymes (C-terminal)"/>
    <property type="match status" value="1"/>
</dbReference>
<gene>
    <name evidence="16" type="primary">mutY</name>
    <name evidence="16" type="ORF">CWE08_08690</name>
</gene>
<reference evidence="17" key="1">
    <citation type="journal article" date="2018" name="Front. Microbiol.">
        <title>Genome-Based Analysis Reveals the Taxonomy and Diversity of the Family Idiomarinaceae.</title>
        <authorList>
            <person name="Liu Y."/>
            <person name="Lai Q."/>
            <person name="Shao Z."/>
        </authorList>
    </citation>
    <scope>NUCLEOTIDE SEQUENCE [LARGE SCALE GENOMIC DNA]</scope>
    <source>
        <strain evidence="17">GBPy7</strain>
    </source>
</reference>
<dbReference type="CDD" id="cd03431">
    <property type="entry name" value="NUDIX_DNA_Glycosylase_C-MutY"/>
    <property type="match status" value="1"/>
</dbReference>
<evidence type="ECO:0000256" key="13">
    <source>
        <dbReference type="ARBA" id="ARBA00023295"/>
    </source>
</evidence>
<sequence>MQAANKLKKQLTAAKFAEEVLTWQHQHGRHDLPWQQPATPYRVLVSEIMLQQTQVSTVIPYFQRWMQALPTLEALASANEDEVMALWQGLGYYSRARNLQKAAHYIVHELNGKFPEELESIQKIPGVGRYTAGAIRSFAYDTYGPIVDGNVRRLFCRIFGIEGPPTSSAVNKELWQYAETLTPEKNNRRFAQGLLDLGATLCTKRNPSCQDCPFASSCVAFQEQRITELPNPKAKKAIPTKIGHFLWIENLENNSLRLVKRPSKGIWASLWSLPEVSEKPLEAELKGSFKHVFSHYKLEAKVWAMTSANVEIMNHLEEANPEYQLPTDAVADLENSKTLNSLGLPTPIRAFIETHWQTKAE</sequence>
<evidence type="ECO:0000313" key="17">
    <source>
        <dbReference type="Proteomes" id="UP000288395"/>
    </source>
</evidence>
<dbReference type="Pfam" id="PF14815">
    <property type="entry name" value="NUDIX_4"/>
    <property type="match status" value="1"/>
</dbReference>
<dbReference type="SUPFAM" id="SSF55811">
    <property type="entry name" value="Nudix"/>
    <property type="match status" value="1"/>
</dbReference>